<gene>
    <name evidence="3" type="ORF">E3983_07115</name>
</gene>
<dbReference type="InterPro" id="IPR025509">
    <property type="entry name" value="DUF4396"/>
</dbReference>
<feature type="transmembrane region" description="Helical" evidence="1">
    <location>
        <begin position="148"/>
        <end position="167"/>
    </location>
</feature>
<evidence type="ECO:0000313" key="3">
    <source>
        <dbReference type="EMBL" id="QBR84148.1"/>
    </source>
</evidence>
<feature type="domain" description="DUF4396" evidence="2">
    <location>
        <begin position="71"/>
        <end position="207"/>
    </location>
</feature>
<feature type="transmembrane region" description="Helical" evidence="1">
    <location>
        <begin position="109"/>
        <end position="128"/>
    </location>
</feature>
<feature type="transmembrane region" description="Helical" evidence="1">
    <location>
        <begin position="36"/>
        <end position="54"/>
    </location>
</feature>
<feature type="transmembrane region" description="Helical" evidence="1">
    <location>
        <begin position="6"/>
        <end position="24"/>
    </location>
</feature>
<evidence type="ECO:0000313" key="4">
    <source>
        <dbReference type="Proteomes" id="UP000295517"/>
    </source>
</evidence>
<proteinExistence type="predicted"/>
<evidence type="ECO:0000256" key="1">
    <source>
        <dbReference type="SAM" id="Phobius"/>
    </source>
</evidence>
<keyword evidence="1" id="KW-0812">Transmembrane</keyword>
<organism evidence="3 4">
    <name type="scientific">Legionella israelensis</name>
    <dbReference type="NCBI Taxonomy" id="454"/>
    <lineage>
        <taxon>Bacteria</taxon>
        <taxon>Pseudomonadati</taxon>
        <taxon>Pseudomonadota</taxon>
        <taxon>Gammaproteobacteria</taxon>
        <taxon>Legionellales</taxon>
        <taxon>Legionellaceae</taxon>
        <taxon>Legionella</taxon>
    </lineage>
</organism>
<dbReference type="Proteomes" id="UP000295517">
    <property type="component" value="Chromosome"/>
</dbReference>
<feature type="transmembrane region" description="Helical" evidence="1">
    <location>
        <begin position="261"/>
        <end position="282"/>
    </location>
</feature>
<dbReference type="RefSeq" id="WP_135060401.1">
    <property type="nucleotide sequence ID" value="NZ_CP038254.1"/>
</dbReference>
<name>A0AAX1EGD6_9GAMM</name>
<keyword evidence="1" id="KW-0472">Membrane</keyword>
<dbReference type="EMBL" id="CP038254">
    <property type="protein sequence ID" value="QBR84148.1"/>
    <property type="molecule type" value="Genomic_DNA"/>
</dbReference>
<reference evidence="3 4" key="1">
    <citation type="submission" date="2019-03" db="EMBL/GenBank/DDBJ databases">
        <title>Diverse conjugative elements silence natural transformation in Legionella species.</title>
        <authorList>
            <person name="Durieux I."/>
            <person name="Ginevra C."/>
            <person name="Attaiech L."/>
            <person name="Picq K."/>
            <person name="Juan P.A."/>
            <person name="Jarraud S."/>
            <person name="Charpentier X."/>
        </authorList>
    </citation>
    <scope>NUCLEOTIDE SEQUENCE [LARGE SCALE GENOMIC DNA]</scope>
    <source>
        <strain evidence="3 4">HL-0427-4011</strain>
    </source>
</reference>
<accession>A0AAX1EGD6</accession>
<protein>
    <submittedName>
        <fullName evidence="3">DUF4396 domain-containing protein</fullName>
    </submittedName>
</protein>
<evidence type="ECO:0000259" key="2">
    <source>
        <dbReference type="Pfam" id="PF14342"/>
    </source>
</evidence>
<dbReference type="Pfam" id="PF14342">
    <property type="entry name" value="DUF4396"/>
    <property type="match status" value="1"/>
</dbReference>
<keyword evidence="1" id="KW-1133">Transmembrane helix</keyword>
<dbReference type="AlphaFoldDB" id="A0AAX1EGD6"/>
<sequence length="284" mass="32303">MLEGIMILWFIFVLLSLAYVAYDIRVMPIDWVQKLGWILVVAYTGPIGLFFYFLTCRSPGEGLHEIYTKAQWKQAVNSEVHCLAGDATGIIFAAILLSFIELNNGTELVFEYISAFIFGWFIFQAGMMKNMYANYWQAVKKTFFSETVSMNFVMMGMIPVMIVLMSSFEYGRNPAHAQFWFSMGMATVLGGIIAFPINHWLVKNKLKHGCMTLPEANLKQAHETKAHPAKSAEEEKMHVQHKADEHHHEMGELPLKTQLKYTGITFAVLVLVVIITGLFVPIKF</sequence>
<feature type="transmembrane region" description="Helical" evidence="1">
    <location>
        <begin position="179"/>
        <end position="197"/>
    </location>
</feature>